<keyword evidence="10" id="KW-1185">Reference proteome</keyword>
<dbReference type="Gene3D" id="3.90.79.10">
    <property type="entry name" value="Nucleoside Triphosphate Pyrophosphohydrolase"/>
    <property type="match status" value="1"/>
</dbReference>
<comment type="catalytic activity">
    <reaction evidence="1">
        <text>GDP-alpha-D-mannose + H2O = alpha-D-mannose 1-phosphate + GMP + 2 H(+)</text>
        <dbReference type="Rhea" id="RHEA:27978"/>
        <dbReference type="ChEBI" id="CHEBI:15377"/>
        <dbReference type="ChEBI" id="CHEBI:15378"/>
        <dbReference type="ChEBI" id="CHEBI:57527"/>
        <dbReference type="ChEBI" id="CHEBI:58115"/>
        <dbReference type="ChEBI" id="CHEBI:58409"/>
    </reaction>
</comment>
<sequence>MTTDTTVWTGKYLSVKKAGTWEYAERVGAIAAAVIVAIDGDGQVLLVEQHRVPLGRTCLELPAGLVGDESAGESVADAARRELEEETGYHAAVVEERGEFYSSPGMTSESFTLVLATGLTRTGDGGGDAQENITVHRVAPESVAGFVAAKRREGVAIDAKMLLLLGSGLMDEVIGR</sequence>
<comment type="cofactor">
    <cofactor evidence="2">
        <name>Mg(2+)</name>
        <dbReference type="ChEBI" id="CHEBI:18420"/>
    </cofactor>
</comment>
<gene>
    <name evidence="9" type="ORF">V8201_03070</name>
</gene>
<comment type="caution">
    <text evidence="9">The sequence shown here is derived from an EMBL/GenBank/DDBJ whole genome shotgun (WGS) entry which is preliminary data.</text>
</comment>
<dbReference type="RefSeq" id="WP_336544448.1">
    <property type="nucleotide sequence ID" value="NZ_JBBBDM010000001.1"/>
</dbReference>
<reference evidence="9 10" key="1">
    <citation type="journal article" date="2013" name="Int. J. Syst. Evol. Microbiol.">
        <title>Sphingomonas kyungheensis sp. nov., a bacterium with ginsenoside-converting activity isolated from soil of a ginseng field.</title>
        <authorList>
            <person name="Son H.M."/>
            <person name="Yang J.E."/>
            <person name="Park Y."/>
            <person name="Han C.K."/>
            <person name="Kim S.G."/>
            <person name="Kook M."/>
            <person name="Yi T.H."/>
        </authorList>
    </citation>
    <scope>NUCLEOTIDE SEQUENCE [LARGE SCALE GENOMIC DNA]</scope>
    <source>
        <strain evidence="9 10">LMG 26582</strain>
    </source>
</reference>
<protein>
    <recommendedName>
        <fullName evidence="4">GDP-mannose pyrophosphatase</fullName>
    </recommendedName>
    <alternativeName>
        <fullName evidence="6">GDP-mannose hydrolase</fullName>
    </alternativeName>
    <alternativeName>
        <fullName evidence="7">GDPMK</fullName>
    </alternativeName>
</protein>
<dbReference type="GO" id="GO:0016787">
    <property type="term" value="F:hydrolase activity"/>
    <property type="evidence" value="ECO:0007669"/>
    <property type="project" value="UniProtKB-KW"/>
</dbReference>
<accession>A0ABU8GYX9</accession>
<dbReference type="PROSITE" id="PS51462">
    <property type="entry name" value="NUDIX"/>
    <property type="match status" value="1"/>
</dbReference>
<dbReference type="Pfam" id="PF00293">
    <property type="entry name" value="NUDIX"/>
    <property type="match status" value="1"/>
</dbReference>
<evidence type="ECO:0000256" key="3">
    <source>
        <dbReference type="ARBA" id="ARBA00007275"/>
    </source>
</evidence>
<evidence type="ECO:0000256" key="7">
    <source>
        <dbReference type="ARBA" id="ARBA00032272"/>
    </source>
</evidence>
<dbReference type="InterPro" id="IPR015797">
    <property type="entry name" value="NUDIX_hydrolase-like_dom_sf"/>
</dbReference>
<evidence type="ECO:0000256" key="1">
    <source>
        <dbReference type="ARBA" id="ARBA00000847"/>
    </source>
</evidence>
<dbReference type="InterPro" id="IPR000086">
    <property type="entry name" value="NUDIX_hydrolase_dom"/>
</dbReference>
<evidence type="ECO:0000313" key="10">
    <source>
        <dbReference type="Proteomes" id="UP001367771"/>
    </source>
</evidence>
<evidence type="ECO:0000256" key="4">
    <source>
        <dbReference type="ARBA" id="ARBA00016377"/>
    </source>
</evidence>
<feature type="domain" description="Nudix hydrolase" evidence="8">
    <location>
        <begin position="28"/>
        <end position="161"/>
    </location>
</feature>
<evidence type="ECO:0000313" key="9">
    <source>
        <dbReference type="EMBL" id="MEI5686057.1"/>
    </source>
</evidence>
<dbReference type="Proteomes" id="UP001367771">
    <property type="component" value="Unassembled WGS sequence"/>
</dbReference>
<evidence type="ECO:0000256" key="2">
    <source>
        <dbReference type="ARBA" id="ARBA00001946"/>
    </source>
</evidence>
<dbReference type="PANTHER" id="PTHR11839:SF18">
    <property type="entry name" value="NUDIX HYDROLASE DOMAIN-CONTAINING PROTEIN"/>
    <property type="match status" value="1"/>
</dbReference>
<dbReference type="InterPro" id="IPR020084">
    <property type="entry name" value="NUDIX_hydrolase_CS"/>
</dbReference>
<name>A0ABU8GYX9_9SPHN</name>
<evidence type="ECO:0000256" key="6">
    <source>
        <dbReference type="ARBA" id="ARBA00032162"/>
    </source>
</evidence>
<dbReference type="CDD" id="cd03424">
    <property type="entry name" value="NUDIX_ADPRase_Nudt5_UGPPase_Nudt14"/>
    <property type="match status" value="1"/>
</dbReference>
<comment type="similarity">
    <text evidence="3">Belongs to the Nudix hydrolase family. NudK subfamily.</text>
</comment>
<dbReference type="EMBL" id="JBBBDM010000001">
    <property type="protein sequence ID" value="MEI5686057.1"/>
    <property type="molecule type" value="Genomic_DNA"/>
</dbReference>
<dbReference type="PANTHER" id="PTHR11839">
    <property type="entry name" value="UDP/ADP-SUGAR PYROPHOSPHATASE"/>
    <property type="match status" value="1"/>
</dbReference>
<dbReference type="SUPFAM" id="SSF55811">
    <property type="entry name" value="Nudix"/>
    <property type="match status" value="1"/>
</dbReference>
<evidence type="ECO:0000256" key="5">
    <source>
        <dbReference type="ARBA" id="ARBA00022801"/>
    </source>
</evidence>
<dbReference type="PROSITE" id="PS00893">
    <property type="entry name" value="NUDIX_BOX"/>
    <property type="match status" value="1"/>
</dbReference>
<evidence type="ECO:0000259" key="8">
    <source>
        <dbReference type="PROSITE" id="PS51462"/>
    </source>
</evidence>
<proteinExistence type="inferred from homology"/>
<keyword evidence="5 9" id="KW-0378">Hydrolase</keyword>
<organism evidence="9 10">
    <name type="scientific">Sphingomonas kyungheensis</name>
    <dbReference type="NCBI Taxonomy" id="1069987"/>
    <lineage>
        <taxon>Bacteria</taxon>
        <taxon>Pseudomonadati</taxon>
        <taxon>Pseudomonadota</taxon>
        <taxon>Alphaproteobacteria</taxon>
        <taxon>Sphingomonadales</taxon>
        <taxon>Sphingomonadaceae</taxon>
        <taxon>Sphingomonas</taxon>
    </lineage>
</organism>